<dbReference type="OrthoDB" id="9795626at2"/>
<gene>
    <name evidence="6" type="ORF">HMPREF9473_04907</name>
</gene>
<protein>
    <recommendedName>
        <fullName evidence="3">Nuclease SbcCD subunit C</fullName>
    </recommendedName>
</protein>
<keyword evidence="7" id="KW-1185">Reference proteome</keyword>
<dbReference type="GO" id="GO:0006302">
    <property type="term" value="P:double-strand break repair"/>
    <property type="evidence" value="ECO:0007669"/>
    <property type="project" value="InterPro"/>
</dbReference>
<dbReference type="Gene3D" id="3.40.50.300">
    <property type="entry name" value="P-loop containing nucleotide triphosphate hydrolases"/>
    <property type="match status" value="2"/>
</dbReference>
<dbReference type="GO" id="GO:0016887">
    <property type="term" value="F:ATP hydrolysis activity"/>
    <property type="evidence" value="ECO:0007669"/>
    <property type="project" value="InterPro"/>
</dbReference>
<evidence type="ECO:0000256" key="1">
    <source>
        <dbReference type="ARBA" id="ARBA00006930"/>
    </source>
</evidence>
<feature type="coiled-coil region" evidence="4">
    <location>
        <begin position="358"/>
        <end position="429"/>
    </location>
</feature>
<proteinExistence type="inferred from homology"/>
<reference evidence="6 7" key="1">
    <citation type="submission" date="2011-08" db="EMBL/GenBank/DDBJ databases">
        <title>The Genome Sequence of Clostridium hathewayi WAL-18680.</title>
        <authorList>
            <consortium name="The Broad Institute Genome Sequencing Platform"/>
            <person name="Earl A."/>
            <person name="Ward D."/>
            <person name="Feldgarden M."/>
            <person name="Gevers D."/>
            <person name="Finegold S.M."/>
            <person name="Summanen P.H."/>
            <person name="Molitoris D.R."/>
            <person name="Song M."/>
            <person name="Daigneault M."/>
            <person name="Allen-Vercoe E."/>
            <person name="Young S.K."/>
            <person name="Zeng Q."/>
            <person name="Gargeya S."/>
            <person name="Fitzgerald M."/>
            <person name="Haas B."/>
            <person name="Abouelleil A."/>
            <person name="Alvarado L."/>
            <person name="Arachchi H.M."/>
            <person name="Berlin A."/>
            <person name="Brown A."/>
            <person name="Chapman S.B."/>
            <person name="Chen Z."/>
            <person name="Dunbar C."/>
            <person name="Freedman E."/>
            <person name="Gearin G."/>
            <person name="Gellesch M."/>
            <person name="Goldberg J."/>
            <person name="Griggs A."/>
            <person name="Gujja S."/>
            <person name="Heiman D."/>
            <person name="Howarth C."/>
            <person name="Larson L."/>
            <person name="Lui A."/>
            <person name="MacDonald P.J.P."/>
            <person name="Montmayeur A."/>
            <person name="Murphy C."/>
            <person name="Neiman D."/>
            <person name="Pearson M."/>
            <person name="Priest M."/>
            <person name="Roberts A."/>
            <person name="Saif S."/>
            <person name="Shea T."/>
            <person name="Shenoy N."/>
            <person name="Sisk P."/>
            <person name="Stolte C."/>
            <person name="Sykes S."/>
            <person name="Wortman J."/>
            <person name="Nusbaum C."/>
            <person name="Birren B."/>
        </authorList>
    </citation>
    <scope>NUCLEOTIDE SEQUENCE [LARGE SCALE GENOMIC DNA]</scope>
    <source>
        <strain evidence="6 7">WAL-18680</strain>
    </source>
</reference>
<evidence type="ECO:0000256" key="3">
    <source>
        <dbReference type="ARBA" id="ARBA00013368"/>
    </source>
</evidence>
<dbReference type="RefSeq" id="WP_006782895.1">
    <property type="nucleotide sequence ID" value="NZ_CP040506.1"/>
</dbReference>
<comment type="caution">
    <text evidence="6">The sequence shown here is derived from an EMBL/GenBank/DDBJ whole genome shotgun (WGS) entry which is preliminary data.</text>
</comment>
<dbReference type="Proteomes" id="UP000005384">
    <property type="component" value="Unassembled WGS sequence"/>
</dbReference>
<dbReference type="InterPro" id="IPR027417">
    <property type="entry name" value="P-loop_NTPase"/>
</dbReference>
<dbReference type="HOGENOM" id="CLU_004785_2_0_9"/>
<dbReference type="Pfam" id="PF13476">
    <property type="entry name" value="AAA_23"/>
    <property type="match status" value="1"/>
</dbReference>
<accession>G5IN29</accession>
<evidence type="ECO:0000313" key="6">
    <source>
        <dbReference type="EMBL" id="EHI57000.1"/>
    </source>
</evidence>
<evidence type="ECO:0000259" key="5">
    <source>
        <dbReference type="Pfam" id="PF13476"/>
    </source>
</evidence>
<feature type="coiled-coil region" evidence="4">
    <location>
        <begin position="636"/>
        <end position="731"/>
    </location>
</feature>
<evidence type="ECO:0000256" key="2">
    <source>
        <dbReference type="ARBA" id="ARBA00011322"/>
    </source>
</evidence>
<evidence type="ECO:0000256" key="4">
    <source>
        <dbReference type="SAM" id="Coils"/>
    </source>
</evidence>
<organism evidence="6 7">
    <name type="scientific">Hungatella hathewayi WAL-18680</name>
    <dbReference type="NCBI Taxonomy" id="742737"/>
    <lineage>
        <taxon>Bacteria</taxon>
        <taxon>Bacillati</taxon>
        <taxon>Bacillota</taxon>
        <taxon>Clostridia</taxon>
        <taxon>Lachnospirales</taxon>
        <taxon>Lachnospiraceae</taxon>
        <taxon>Hungatella</taxon>
    </lineage>
</organism>
<dbReference type="EMBL" id="ADLN01000127">
    <property type="protein sequence ID" value="EHI57000.1"/>
    <property type="molecule type" value="Genomic_DNA"/>
</dbReference>
<dbReference type="SUPFAM" id="SSF52540">
    <property type="entry name" value="P-loop containing nucleoside triphosphate hydrolases"/>
    <property type="match status" value="2"/>
</dbReference>
<name>G5IN29_9FIRM</name>
<feature type="domain" description="Rad50/SbcC-type AAA" evidence="5">
    <location>
        <begin position="5"/>
        <end position="319"/>
    </location>
</feature>
<comment type="subunit">
    <text evidence="2">Heterodimer of SbcC and SbcD.</text>
</comment>
<dbReference type="PANTHER" id="PTHR32114">
    <property type="entry name" value="ABC TRANSPORTER ABCH.3"/>
    <property type="match status" value="1"/>
</dbReference>
<comment type="similarity">
    <text evidence="1">Belongs to the SMC family. SbcC subfamily.</text>
</comment>
<dbReference type="InterPro" id="IPR038729">
    <property type="entry name" value="Rad50/SbcC_AAA"/>
</dbReference>
<dbReference type="PATRIC" id="fig|742737.3.peg.4890"/>
<dbReference type="Pfam" id="PF13558">
    <property type="entry name" value="SbcC_Walker_B"/>
    <property type="match status" value="1"/>
</dbReference>
<sequence length="983" mass="111368">MRPEKLIISAFGPYAERTEIDFGRLGSRGLYLITGDTGAGKTTIFDAITFALYGEASGEVRETGMFRSKYAKDEVPTFVELTFGYQGKTYVVTRNPEYLRPKGRGEGMTMQKGDATLVYPDGRQPVTKTKEVTKAVVELIGLDYRQFTQIAMIAQGDFQKLLLAGTAERSVIFRQIFHTGVYQEIQNRLKDDVRERWNVYDEMRRSVYQDMSGVACEAAAVSAGVQDSTELDCEVRSVREFKHALAAELAELKAAKFEGQLERGMELLGELLAVDEKDLTELDGHLGKLESAIQKENQLLGKVRQYGKLKEDLKVHEERLGVLLPELERAESVRKETREAAGACEELAELIQAGTKKLELYQALERELQETAQKQKAEREARLRKKELAEEKLALGNKIEDEKKQLETIKNAGEEKALLEGRRRQLQELAGRGRQLEQWRVELLRCQEAYVAATDERNRKRRFYAEQEQLFLDAQAGVLASGLSEGEACPVCGSVHHPVLAQFHAEAPGKEMLEQLKEDVTAAETCVERFSGDARHLRTQIEEETERIVKEGSKLLEEAGPEILSAEAVSMAWTSEVAAARETVADRNGQEGDGLRTSESDGDKNEVVNYILECLTRWLEQIRQELPVCERKLEMKRQLEQLIPEQELRFKKLEEEIWQQELLVTRLTAELESLAAQMEEKQVLLGGQSRQELETEIAAYKERKMRLEEERDKAEQNYAACQQQVRDRESAIATLQKQLEGEGDFKEEEIVARQQRLAEEKARLSGERTELYTACRKNREIYEKVSGQQEIMAALEREYTWKKALSDTANGMLNGKRKVELETYIQMTYFDSIIRRANLRLLTMSRGQYELKRQEDGEGRREKAGLELNVIDHYNRTERSVKTLSGGESFQASLALALGLSDEIQSSAGGIRLDVMFVDEGFGSLDEESLNQAMKALEGLTEGSRMVGIISHVAELKERIDKKIVVTKNRGRDGIGSRVAIEV</sequence>
<keyword evidence="4" id="KW-0175">Coiled coil</keyword>
<dbReference type="AlphaFoldDB" id="G5IN29"/>
<dbReference type="PANTHER" id="PTHR32114:SF2">
    <property type="entry name" value="ABC TRANSPORTER ABCH.3"/>
    <property type="match status" value="1"/>
</dbReference>
<evidence type="ECO:0000313" key="7">
    <source>
        <dbReference type="Proteomes" id="UP000005384"/>
    </source>
</evidence>